<dbReference type="RefSeq" id="WP_364597275.1">
    <property type="nucleotide sequence ID" value="NZ_JBFAQK010000034.1"/>
</dbReference>
<protein>
    <submittedName>
        <fullName evidence="4">SDR family oxidoreductase</fullName>
    </submittedName>
</protein>
<dbReference type="SMART" id="SM00822">
    <property type="entry name" value="PKS_KR"/>
    <property type="match status" value="1"/>
</dbReference>
<dbReference type="CDD" id="cd05233">
    <property type="entry name" value="SDR_c"/>
    <property type="match status" value="1"/>
</dbReference>
<evidence type="ECO:0000259" key="3">
    <source>
        <dbReference type="SMART" id="SM00822"/>
    </source>
</evidence>
<reference evidence="4 5" key="1">
    <citation type="submission" date="2024-06" db="EMBL/GenBank/DDBJ databases">
        <title>The Natural Products Discovery Center: Release of the First 8490 Sequenced Strains for Exploring Actinobacteria Biosynthetic Diversity.</title>
        <authorList>
            <person name="Kalkreuter E."/>
            <person name="Kautsar S.A."/>
            <person name="Yang D."/>
            <person name="Bader C.D."/>
            <person name="Teijaro C.N."/>
            <person name="Fluegel L."/>
            <person name="Davis C.M."/>
            <person name="Simpson J.R."/>
            <person name="Lauterbach L."/>
            <person name="Steele A.D."/>
            <person name="Gui C."/>
            <person name="Meng S."/>
            <person name="Li G."/>
            <person name="Viehrig K."/>
            <person name="Ye F."/>
            <person name="Su P."/>
            <person name="Kiefer A.F."/>
            <person name="Nichols A."/>
            <person name="Cepeda A.J."/>
            <person name="Yan W."/>
            <person name="Fan B."/>
            <person name="Jiang Y."/>
            <person name="Adhikari A."/>
            <person name="Zheng C.-J."/>
            <person name="Schuster L."/>
            <person name="Cowan T.M."/>
            <person name="Smanski M.J."/>
            <person name="Chevrette M.G."/>
            <person name="De Carvalho L.P.S."/>
            <person name="Shen B."/>
        </authorList>
    </citation>
    <scope>NUCLEOTIDE SEQUENCE [LARGE SCALE GENOMIC DNA]</scope>
    <source>
        <strain evidence="4 5">NPDC049344</strain>
    </source>
</reference>
<accession>A0ABV3HYB1</accession>
<dbReference type="PANTHER" id="PTHR44196">
    <property type="entry name" value="DEHYDROGENASE/REDUCTASE SDR FAMILY MEMBER 7B"/>
    <property type="match status" value="1"/>
</dbReference>
<dbReference type="NCBIfam" id="NF006073">
    <property type="entry name" value="PRK08219.1"/>
    <property type="match status" value="1"/>
</dbReference>
<name>A0ABV3HYB1_9ACTN</name>
<keyword evidence="2" id="KW-0560">Oxidoreductase</keyword>
<sequence length="232" mass="24727">MAGMTTHLITGAGSGIGAAVARRLHERGDDLVLVARDAGRAKEFEARYPGAGTLVADLADPDRISWALGHQSMPESVDSLLHIAGIVDLGPVGDLRPITWHQQLNVNLIAPAELTRLFLPQLRAVQGHVVFVNSGAGLAAHAEWAAYAASKHGLKALADSLRHEEHAAGVRVTSVYPGRTASPMQAKVHSQEGKEYDASRWIDPESVATAILTALDLPRDAEINDLTVRPGR</sequence>
<dbReference type="InterPro" id="IPR020904">
    <property type="entry name" value="Sc_DH/Rdtase_CS"/>
</dbReference>
<evidence type="ECO:0000256" key="1">
    <source>
        <dbReference type="ARBA" id="ARBA00006484"/>
    </source>
</evidence>
<dbReference type="PROSITE" id="PS00061">
    <property type="entry name" value="ADH_SHORT"/>
    <property type="match status" value="1"/>
</dbReference>
<keyword evidence="5" id="KW-1185">Reference proteome</keyword>
<dbReference type="InterPro" id="IPR002347">
    <property type="entry name" value="SDR_fam"/>
</dbReference>
<evidence type="ECO:0000313" key="4">
    <source>
        <dbReference type="EMBL" id="MEV4683580.1"/>
    </source>
</evidence>
<comment type="caution">
    <text evidence="4">The sequence shown here is derived from an EMBL/GenBank/DDBJ whole genome shotgun (WGS) entry which is preliminary data.</text>
</comment>
<gene>
    <name evidence="4" type="ORF">AB0K36_22660</name>
</gene>
<dbReference type="EMBL" id="JBFAQK010000034">
    <property type="protein sequence ID" value="MEV4683580.1"/>
    <property type="molecule type" value="Genomic_DNA"/>
</dbReference>
<dbReference type="Gene3D" id="3.40.50.720">
    <property type="entry name" value="NAD(P)-binding Rossmann-like Domain"/>
    <property type="match status" value="1"/>
</dbReference>
<evidence type="ECO:0000313" key="5">
    <source>
        <dbReference type="Proteomes" id="UP001552521"/>
    </source>
</evidence>
<dbReference type="PRINTS" id="PR00081">
    <property type="entry name" value="GDHRDH"/>
</dbReference>
<dbReference type="SUPFAM" id="SSF51735">
    <property type="entry name" value="NAD(P)-binding Rossmann-fold domains"/>
    <property type="match status" value="1"/>
</dbReference>
<evidence type="ECO:0000256" key="2">
    <source>
        <dbReference type="ARBA" id="ARBA00023002"/>
    </source>
</evidence>
<dbReference type="Proteomes" id="UP001552521">
    <property type="component" value="Unassembled WGS sequence"/>
</dbReference>
<feature type="domain" description="Ketoreductase" evidence="3">
    <location>
        <begin position="5"/>
        <end position="204"/>
    </location>
</feature>
<dbReference type="Pfam" id="PF00106">
    <property type="entry name" value="adh_short"/>
    <property type="match status" value="1"/>
</dbReference>
<dbReference type="PANTHER" id="PTHR44196:SF1">
    <property type="entry name" value="DEHYDROGENASE_REDUCTASE SDR FAMILY MEMBER 7B"/>
    <property type="match status" value="1"/>
</dbReference>
<organism evidence="4 5">
    <name type="scientific">Streptomyces kurssanovii</name>
    <dbReference type="NCBI Taxonomy" id="67312"/>
    <lineage>
        <taxon>Bacteria</taxon>
        <taxon>Bacillati</taxon>
        <taxon>Actinomycetota</taxon>
        <taxon>Actinomycetes</taxon>
        <taxon>Kitasatosporales</taxon>
        <taxon>Streptomycetaceae</taxon>
        <taxon>Streptomyces</taxon>
    </lineage>
</organism>
<dbReference type="InterPro" id="IPR057326">
    <property type="entry name" value="KR_dom"/>
</dbReference>
<comment type="similarity">
    <text evidence="1">Belongs to the short-chain dehydrogenases/reductases (SDR) family.</text>
</comment>
<dbReference type="InterPro" id="IPR036291">
    <property type="entry name" value="NAD(P)-bd_dom_sf"/>
</dbReference>
<proteinExistence type="inferred from homology"/>